<dbReference type="GO" id="GO:0005829">
    <property type="term" value="C:cytosol"/>
    <property type="evidence" value="ECO:0007669"/>
    <property type="project" value="TreeGrafter"/>
</dbReference>
<reference evidence="3 4" key="1">
    <citation type="submission" date="2016-10" db="EMBL/GenBank/DDBJ databases">
        <authorList>
            <person name="de Groot N.N."/>
        </authorList>
    </citation>
    <scope>NUCLEOTIDE SEQUENCE [LARGE SCALE GENOMIC DNA]</scope>
    <source>
        <strain evidence="3 4">DSM 22900</strain>
    </source>
</reference>
<protein>
    <submittedName>
        <fullName evidence="3">ADP-heptose:LPS heptosyltransferase</fullName>
    </submittedName>
</protein>
<dbReference type="OrthoDB" id="9797795at2"/>
<dbReference type="Pfam" id="PF01075">
    <property type="entry name" value="Glyco_transf_9"/>
    <property type="match status" value="1"/>
</dbReference>
<evidence type="ECO:0000313" key="3">
    <source>
        <dbReference type="EMBL" id="SFB85380.1"/>
    </source>
</evidence>
<evidence type="ECO:0000256" key="1">
    <source>
        <dbReference type="ARBA" id="ARBA00022676"/>
    </source>
</evidence>
<dbReference type="Proteomes" id="UP000199577">
    <property type="component" value="Unassembled WGS sequence"/>
</dbReference>
<dbReference type="PANTHER" id="PTHR30160">
    <property type="entry name" value="TETRAACYLDISACCHARIDE 4'-KINASE-RELATED"/>
    <property type="match status" value="1"/>
</dbReference>
<dbReference type="EMBL" id="FOLL01000001">
    <property type="protein sequence ID" value="SFB85380.1"/>
    <property type="molecule type" value="Genomic_DNA"/>
</dbReference>
<keyword evidence="4" id="KW-1185">Reference proteome</keyword>
<dbReference type="PANTHER" id="PTHR30160:SF1">
    <property type="entry name" value="LIPOPOLYSACCHARIDE 1,2-N-ACETYLGLUCOSAMINETRANSFERASE-RELATED"/>
    <property type="match status" value="1"/>
</dbReference>
<keyword evidence="2 3" id="KW-0808">Transferase</keyword>
<proteinExistence type="predicted"/>
<dbReference type="AlphaFoldDB" id="A0A1I1EKC4"/>
<sequence length="371" mass="40702">MESWSHCTHLLVIRPDNIGDVLMSSPAIRAIKRCLGSKITLLTSAAGAAASALLPEVDDTVVANVPWVKQPTSVNPREFLELAELLKARQFDGCIVFTVYSQNPLPSAMLAWMAGIPKRLAYCRENPYDLLTHWIPDDEPYSRIRHQVARDLDLVEQIGAYTNDDRITIAIPAGADIRAMAKLAGAGVDLEAPYMILHAGVSESKREFPVNKWVAIARRLLAARPEQLVFTGNAQEAKLTDYLRDACGGRTFSIAGLLDITEFAAVIRQAALVVSVNTATIHLAAALGRPAVVLYALTNPQHTPWRSPHVLFPYSVADGQAQSRNEVIRYVNQSMFEKKVEPPATNDVLSAVNELLKGHGEGQPIYQGFFN</sequence>
<dbReference type="InterPro" id="IPR002201">
    <property type="entry name" value="Glyco_trans_9"/>
</dbReference>
<accession>A0A1I1EKC4</accession>
<evidence type="ECO:0000256" key="2">
    <source>
        <dbReference type="ARBA" id="ARBA00022679"/>
    </source>
</evidence>
<dbReference type="STRING" id="623281.SAMN05421747_101525"/>
<name>A0A1I1EKC4_9SPHI</name>
<evidence type="ECO:0000313" key="4">
    <source>
        <dbReference type="Proteomes" id="UP000199577"/>
    </source>
</evidence>
<dbReference type="Gene3D" id="3.40.50.2000">
    <property type="entry name" value="Glycogen Phosphorylase B"/>
    <property type="match status" value="2"/>
</dbReference>
<dbReference type="GO" id="GO:0008713">
    <property type="term" value="F:ADP-heptose-lipopolysaccharide heptosyltransferase activity"/>
    <property type="evidence" value="ECO:0007669"/>
    <property type="project" value="TreeGrafter"/>
</dbReference>
<dbReference type="InterPro" id="IPR051199">
    <property type="entry name" value="LPS_LOS_Heptosyltrfase"/>
</dbReference>
<dbReference type="SUPFAM" id="SSF53756">
    <property type="entry name" value="UDP-Glycosyltransferase/glycogen phosphorylase"/>
    <property type="match status" value="1"/>
</dbReference>
<gene>
    <name evidence="3" type="ORF">SAMN05421747_101525</name>
</gene>
<dbReference type="CDD" id="cd03789">
    <property type="entry name" value="GT9_LPS_heptosyltransferase"/>
    <property type="match status" value="1"/>
</dbReference>
<dbReference type="GO" id="GO:0009244">
    <property type="term" value="P:lipopolysaccharide core region biosynthetic process"/>
    <property type="evidence" value="ECO:0007669"/>
    <property type="project" value="TreeGrafter"/>
</dbReference>
<dbReference type="RefSeq" id="WP_090970726.1">
    <property type="nucleotide sequence ID" value="NZ_FOLL01000001.1"/>
</dbReference>
<organism evidence="3 4">
    <name type="scientific">Parapedobacter composti</name>
    <dbReference type="NCBI Taxonomy" id="623281"/>
    <lineage>
        <taxon>Bacteria</taxon>
        <taxon>Pseudomonadati</taxon>
        <taxon>Bacteroidota</taxon>
        <taxon>Sphingobacteriia</taxon>
        <taxon>Sphingobacteriales</taxon>
        <taxon>Sphingobacteriaceae</taxon>
        <taxon>Parapedobacter</taxon>
    </lineage>
</organism>
<keyword evidence="1" id="KW-0328">Glycosyltransferase</keyword>